<dbReference type="EMBL" id="CP146612">
    <property type="protein sequence ID" value="WWX25971.1"/>
    <property type="molecule type" value="Genomic_DNA"/>
</dbReference>
<sequence>MCLAVPAQIESINGDIAEADMAGTKVRASLMMVPDAKVGDYILLHTGYAIQVLDEADALETLKLFKEMEMIPENS</sequence>
<keyword evidence="3" id="KW-1185">Reference proteome</keyword>
<dbReference type="NCBIfam" id="TIGR00074">
    <property type="entry name" value="hypC_hupF"/>
    <property type="match status" value="1"/>
</dbReference>
<dbReference type="PROSITE" id="PS01097">
    <property type="entry name" value="HUPF_HYPC"/>
    <property type="match status" value="1"/>
</dbReference>
<name>A0ABZ2J5D4_9CHLR</name>
<dbReference type="PANTHER" id="PTHR35177">
    <property type="entry name" value="HYDROGENASE MATURATION FACTOR HYBG"/>
    <property type="match status" value="1"/>
</dbReference>
<proteinExistence type="inferred from homology"/>
<comment type="similarity">
    <text evidence="1">Belongs to the HupF/HypC family.</text>
</comment>
<dbReference type="PANTHER" id="PTHR35177:SF2">
    <property type="entry name" value="HYDROGENASE MATURATION FACTOR HYBG"/>
    <property type="match status" value="1"/>
</dbReference>
<organism evidence="2 3">
    <name type="scientific">Candidatus Dehalogenimonas loeffleri</name>
    <dbReference type="NCBI Taxonomy" id="3127115"/>
    <lineage>
        <taxon>Bacteria</taxon>
        <taxon>Bacillati</taxon>
        <taxon>Chloroflexota</taxon>
        <taxon>Dehalococcoidia</taxon>
        <taxon>Dehalococcoidales</taxon>
        <taxon>Dehalococcoidaceae</taxon>
        <taxon>Dehalogenimonas</taxon>
    </lineage>
</organism>
<dbReference type="Proteomes" id="UP001375370">
    <property type="component" value="Chromosome"/>
</dbReference>
<reference evidence="2 3" key="1">
    <citation type="submission" date="2024-03" db="EMBL/GenBank/DDBJ databases">
        <title>A Dehalogenimonas Isolated from Estuarine Sediments Dihaloeliminates Chlorinated Alkanes.</title>
        <authorList>
            <person name="Yang Y."/>
            <person name="Wang H."/>
        </authorList>
    </citation>
    <scope>NUCLEOTIDE SEQUENCE [LARGE SCALE GENOMIC DNA]</scope>
    <source>
        <strain evidence="2 3">W</strain>
    </source>
</reference>
<dbReference type="Gene3D" id="2.30.30.140">
    <property type="match status" value="1"/>
</dbReference>
<dbReference type="InterPro" id="IPR001109">
    <property type="entry name" value="Hydrogenase_HupF/HypC"/>
</dbReference>
<gene>
    <name evidence="2" type="ORF">V8247_03110</name>
</gene>
<dbReference type="PRINTS" id="PR00445">
    <property type="entry name" value="HUPFHYPC"/>
</dbReference>
<dbReference type="RefSeq" id="WP_338738668.1">
    <property type="nucleotide sequence ID" value="NZ_CP146612.1"/>
</dbReference>
<evidence type="ECO:0000313" key="2">
    <source>
        <dbReference type="EMBL" id="WWX25971.1"/>
    </source>
</evidence>
<evidence type="ECO:0000313" key="3">
    <source>
        <dbReference type="Proteomes" id="UP001375370"/>
    </source>
</evidence>
<dbReference type="InterPro" id="IPR019812">
    <property type="entry name" value="Hydgase_assmbl_chp_CS"/>
</dbReference>
<evidence type="ECO:0000256" key="1">
    <source>
        <dbReference type="ARBA" id="ARBA00006018"/>
    </source>
</evidence>
<dbReference type="SUPFAM" id="SSF159127">
    <property type="entry name" value="HupF/HypC-like"/>
    <property type="match status" value="1"/>
</dbReference>
<dbReference type="Pfam" id="PF01455">
    <property type="entry name" value="HupF_HypC"/>
    <property type="match status" value="1"/>
</dbReference>
<protein>
    <submittedName>
        <fullName evidence="2">HypC/HybG/HupF family hydrogenase formation chaperone</fullName>
    </submittedName>
</protein>
<accession>A0ABZ2J5D4</accession>